<gene>
    <name evidence="6" type="ORF">M413DRAFT_28167</name>
</gene>
<proteinExistence type="predicted"/>
<evidence type="ECO:0000313" key="6">
    <source>
        <dbReference type="EMBL" id="KIM41090.1"/>
    </source>
</evidence>
<dbReference type="InterPro" id="IPR011011">
    <property type="entry name" value="Znf_FYVE_PHD"/>
</dbReference>
<feature type="domain" description="Zinc finger PHD-type" evidence="5">
    <location>
        <begin position="1489"/>
        <end position="1536"/>
    </location>
</feature>
<dbReference type="OrthoDB" id="3173036at2759"/>
<dbReference type="EMBL" id="KN831781">
    <property type="protein sequence ID" value="KIM41090.1"/>
    <property type="molecule type" value="Genomic_DNA"/>
</dbReference>
<feature type="region of interest" description="Disordered" evidence="4">
    <location>
        <begin position="100"/>
        <end position="119"/>
    </location>
</feature>
<feature type="compositionally biased region" description="Polar residues" evidence="4">
    <location>
        <begin position="1428"/>
        <end position="1438"/>
    </location>
</feature>
<feature type="region of interest" description="Disordered" evidence="4">
    <location>
        <begin position="1426"/>
        <end position="1480"/>
    </location>
</feature>
<dbReference type="SMART" id="SM00249">
    <property type="entry name" value="PHD"/>
    <property type="match status" value="1"/>
</dbReference>
<feature type="compositionally biased region" description="Acidic residues" evidence="4">
    <location>
        <begin position="1355"/>
        <end position="1379"/>
    </location>
</feature>
<reference evidence="6 7" key="1">
    <citation type="submission" date="2014-04" db="EMBL/GenBank/DDBJ databases">
        <authorList>
            <consortium name="DOE Joint Genome Institute"/>
            <person name="Kuo A."/>
            <person name="Gay G."/>
            <person name="Dore J."/>
            <person name="Kohler A."/>
            <person name="Nagy L.G."/>
            <person name="Floudas D."/>
            <person name="Copeland A."/>
            <person name="Barry K.W."/>
            <person name="Cichocki N."/>
            <person name="Veneault-Fourrey C."/>
            <person name="LaButti K."/>
            <person name="Lindquist E.A."/>
            <person name="Lipzen A."/>
            <person name="Lundell T."/>
            <person name="Morin E."/>
            <person name="Murat C."/>
            <person name="Sun H."/>
            <person name="Tunlid A."/>
            <person name="Henrissat B."/>
            <person name="Grigoriev I.V."/>
            <person name="Hibbett D.S."/>
            <person name="Martin F."/>
            <person name="Nordberg H.P."/>
            <person name="Cantor M.N."/>
            <person name="Hua S.X."/>
        </authorList>
    </citation>
    <scope>NUCLEOTIDE SEQUENCE [LARGE SCALE GENOMIC DNA]</scope>
    <source>
        <strain evidence="7">h7</strain>
    </source>
</reference>
<protein>
    <recommendedName>
        <fullName evidence="5">Zinc finger PHD-type domain-containing protein</fullName>
    </recommendedName>
</protein>
<dbReference type="HOGENOM" id="CLU_002907_1_0_1"/>
<keyword evidence="2" id="KW-0863">Zinc-finger</keyword>
<dbReference type="InterPro" id="IPR001965">
    <property type="entry name" value="Znf_PHD"/>
</dbReference>
<evidence type="ECO:0000259" key="5">
    <source>
        <dbReference type="SMART" id="SM00249"/>
    </source>
</evidence>
<dbReference type="InterPro" id="IPR019786">
    <property type="entry name" value="Zinc_finger_PHD-type_CS"/>
</dbReference>
<accession>A0A0C3BWY0</accession>
<reference evidence="7" key="2">
    <citation type="submission" date="2015-01" db="EMBL/GenBank/DDBJ databases">
        <title>Evolutionary Origins and Diversification of the Mycorrhizal Mutualists.</title>
        <authorList>
            <consortium name="DOE Joint Genome Institute"/>
            <consortium name="Mycorrhizal Genomics Consortium"/>
            <person name="Kohler A."/>
            <person name="Kuo A."/>
            <person name="Nagy L.G."/>
            <person name="Floudas D."/>
            <person name="Copeland A."/>
            <person name="Barry K.W."/>
            <person name="Cichocki N."/>
            <person name="Veneault-Fourrey C."/>
            <person name="LaButti K."/>
            <person name="Lindquist E.A."/>
            <person name="Lipzen A."/>
            <person name="Lundell T."/>
            <person name="Morin E."/>
            <person name="Murat C."/>
            <person name="Riley R."/>
            <person name="Ohm R."/>
            <person name="Sun H."/>
            <person name="Tunlid A."/>
            <person name="Henrissat B."/>
            <person name="Grigoriev I.V."/>
            <person name="Hibbett D.S."/>
            <person name="Martin F."/>
        </authorList>
    </citation>
    <scope>NUCLEOTIDE SEQUENCE [LARGE SCALE GENOMIC DNA]</scope>
    <source>
        <strain evidence="7">h7</strain>
    </source>
</reference>
<keyword evidence="7" id="KW-1185">Reference proteome</keyword>
<name>A0A0C3BWY0_HEBCY</name>
<evidence type="ECO:0000313" key="7">
    <source>
        <dbReference type="Proteomes" id="UP000053424"/>
    </source>
</evidence>
<feature type="region of interest" description="Disordered" evidence="4">
    <location>
        <begin position="1355"/>
        <end position="1385"/>
    </location>
</feature>
<sequence length="1549" mass="171560">MNKVQGATTPLPILDGEGFAICPDCGTRVNCGTIGLANLEKRHRGTKVCTTAQQKRDKDAKKKKDGTILAFLRPKAAIVPPTVNSPPPVHSSKIVLQSASNARPTAASTNTEKGKAAFDSTSKSVSRPISNSFIEVLRDLVKNLPTSVPEASEFERLAVFGGNPKEFDDPSLEADELWETSLNNVLKSTLGWGMEGNMDEIIRRGKWGLDGLVNFATYFVEERGVSGGLFEGKLTNLVTALKKRVPESHSHNTPPTIARMPSPLIEQGGAILNPFCSDNIPAVLDAPKLVGYPKRPDETAIIDVDAFMYEDILKQSKMSAERCEGYTMIFPDGKSPYTAYPFALHETIVLPWNPVPQNDAMKLFARSCRGSSEGTGTICQPCRELGKNEALENILRRIKDGTHENAGFAYHGFSGLEEMLHRKNQLVEFYRLRGLNQAKKLLARATALSDQKRLLMAIASGKASRVDRLISLGLRQKKGARGLLVSYLAAADGYYNPKGFTEEEDMKALLLWKLGGNRVAEINHRANNAPSITYLRTRSTVPPIVPSHGKPTVDQVTENIEATFEGVLDVIHGENCPKFIHTVLMFDEIATEKRIRWDPKTNYFLGLCREHAHNTATEYVNEGDMEELFQALDDGQVHHAGEATVGALGILCKDNRIYPGRPVLISGDCKRESGEEHADIIQIVLKGINVLQEKTKLRIVLAGKDFIPTNLYIDLMIMIKNVLFCVAKAKIDDPDGEFWLILLGTDRLEELFGILRTMVGNDANLDILQLVSRLSGTTEVANILAKYPQWDRSPRRLKLPTMSRESKEIPDSADHIKPGSWRGNVKLKDVSLQTSWNRGRRIIEQEFEGFKHILHELDNSDGVDILSPFGTLLVDVPLADDDVDESLEALTSTVTSANEVADEITGASAHDIDMRIDVEDEFGAELSYLTNTEMTASRRVFNSKVLVKGIEKSKAPALKDFSKYRQHASSTDRLKRVQAIPRFVNTEKTLESGSNHSPVDDTEKIVISDPIFDGRRVDEVSFEMLPEDTVTISYQMLGLRPATLADDPDGCHDWRSYMIRERSFTVPGRLIQPVNPTTSKTHLSIPFYLLQSTVLVALTASIFQSLTTSNLKAVPKLASTTEYPYRQSSGEACFVCESHHDLGDIGSMTTSDCPRCSPTITLDLSQGQRVLEHIGSHILYDPAVIQSIEPLCGLCLRPSQLCQFYLAKGKGANGNLRINQKTSKGCLVKMNYSYGIAAESTASSPCSNVPIHCPICSTTDPAIWKYFMKVHFQEKHKTLDLTKYEHIWELSNFERSEMRKIWAKRGKVTTKRTKKSKVPPLVVSENHRARIPGIDGRGTGMRIEVDEIVEAEEMDIDEAEGGDFDEQEVDAEDDSENGDFLEGTSSMVDVGREEDGEDSSWDNFASVRNSAGFEVELVPIPITRESDLSINDSNTRTTENGRENEDSANTTSPTDEATRIQAAEAPEIEESGRSKRKRVPRKEADALDSCLCGLVLDGSVDLVLKCKQAGCETQWFHLKCVNLEQVPRNWVCRACEASGGGRGGKRSRK</sequence>
<evidence type="ECO:0000256" key="1">
    <source>
        <dbReference type="ARBA" id="ARBA00022723"/>
    </source>
</evidence>
<dbReference type="Proteomes" id="UP000053424">
    <property type="component" value="Unassembled WGS sequence"/>
</dbReference>
<dbReference type="PROSITE" id="PS01359">
    <property type="entry name" value="ZF_PHD_1"/>
    <property type="match status" value="1"/>
</dbReference>
<dbReference type="SUPFAM" id="SSF57903">
    <property type="entry name" value="FYVE/PHD zinc finger"/>
    <property type="match status" value="1"/>
</dbReference>
<evidence type="ECO:0000256" key="3">
    <source>
        <dbReference type="ARBA" id="ARBA00022833"/>
    </source>
</evidence>
<organism evidence="6 7">
    <name type="scientific">Hebeloma cylindrosporum</name>
    <dbReference type="NCBI Taxonomy" id="76867"/>
    <lineage>
        <taxon>Eukaryota</taxon>
        <taxon>Fungi</taxon>
        <taxon>Dikarya</taxon>
        <taxon>Basidiomycota</taxon>
        <taxon>Agaricomycotina</taxon>
        <taxon>Agaricomycetes</taxon>
        <taxon>Agaricomycetidae</taxon>
        <taxon>Agaricales</taxon>
        <taxon>Agaricineae</taxon>
        <taxon>Hymenogastraceae</taxon>
        <taxon>Hebeloma</taxon>
    </lineage>
</organism>
<dbReference type="InterPro" id="IPR013083">
    <property type="entry name" value="Znf_RING/FYVE/PHD"/>
</dbReference>
<dbReference type="Gene3D" id="3.30.40.10">
    <property type="entry name" value="Zinc/RING finger domain, C3HC4 (zinc finger)"/>
    <property type="match status" value="1"/>
</dbReference>
<feature type="compositionally biased region" description="Polar residues" evidence="4">
    <location>
        <begin position="100"/>
        <end position="111"/>
    </location>
</feature>
<dbReference type="GO" id="GO:0008270">
    <property type="term" value="F:zinc ion binding"/>
    <property type="evidence" value="ECO:0007669"/>
    <property type="project" value="UniProtKB-KW"/>
</dbReference>
<keyword evidence="3" id="KW-0862">Zinc</keyword>
<evidence type="ECO:0000256" key="2">
    <source>
        <dbReference type="ARBA" id="ARBA00022771"/>
    </source>
</evidence>
<evidence type="ECO:0000256" key="4">
    <source>
        <dbReference type="SAM" id="MobiDB-lite"/>
    </source>
</evidence>
<keyword evidence="1" id="KW-0479">Metal-binding</keyword>